<keyword evidence="3" id="KW-1185">Reference proteome</keyword>
<dbReference type="GO" id="GO:0008889">
    <property type="term" value="F:glycerophosphodiester phosphodiesterase activity"/>
    <property type="evidence" value="ECO:0007669"/>
    <property type="project" value="UniProtKB-EC"/>
</dbReference>
<dbReference type="InterPro" id="IPR030395">
    <property type="entry name" value="GP_PDE_dom"/>
</dbReference>
<name>A0A7W4W516_9GAMM</name>
<dbReference type="GO" id="GO:0006629">
    <property type="term" value="P:lipid metabolic process"/>
    <property type="evidence" value="ECO:0007669"/>
    <property type="project" value="InterPro"/>
</dbReference>
<accession>A0A7W4W516</accession>
<dbReference type="PANTHER" id="PTHR46211:SF1">
    <property type="entry name" value="GLYCEROPHOSPHODIESTER PHOSPHODIESTERASE, CYTOPLASMIC"/>
    <property type="match status" value="1"/>
</dbReference>
<sequence>MPNSVTLCADNLVAHRGWQRRYPENTLLAVDKAIGAGARHVEIDVQFSGDGRAVVFHDPDLFRKCGDPREVYSLTLNELITVKISAADRLGSNETDTVISSLEDVALLVSDYPEVTLYVEIKKEILEHFANTTVLDELERSLACCFDQIILISFDYGILHEAAALGWRVGPVLEQWQDLHDAALMPANSSCVFLDYKIVPPGTTLHDAPFPCVLYEIDEPQLARDWLGKGATKIETFAIGEMLASEVTTG</sequence>
<dbReference type="Gene3D" id="3.20.20.190">
    <property type="entry name" value="Phosphatidylinositol (PI) phosphodiesterase"/>
    <property type="match status" value="1"/>
</dbReference>
<organism evidence="2 3">
    <name type="scientific">Litorivivens lipolytica</name>
    <dbReference type="NCBI Taxonomy" id="1524264"/>
    <lineage>
        <taxon>Bacteria</taxon>
        <taxon>Pseudomonadati</taxon>
        <taxon>Pseudomonadota</taxon>
        <taxon>Gammaproteobacteria</taxon>
        <taxon>Litorivivens</taxon>
    </lineage>
</organism>
<dbReference type="EC" id="3.1.4.46" evidence="2"/>
<evidence type="ECO:0000313" key="3">
    <source>
        <dbReference type="Proteomes" id="UP000537130"/>
    </source>
</evidence>
<dbReference type="RefSeq" id="WP_183410345.1">
    <property type="nucleotide sequence ID" value="NZ_JACHWY010000002.1"/>
</dbReference>
<dbReference type="Proteomes" id="UP000537130">
    <property type="component" value="Unassembled WGS sequence"/>
</dbReference>
<evidence type="ECO:0000313" key="2">
    <source>
        <dbReference type="EMBL" id="MBB3047572.1"/>
    </source>
</evidence>
<dbReference type="PANTHER" id="PTHR46211">
    <property type="entry name" value="GLYCEROPHOSPHORYL DIESTER PHOSPHODIESTERASE"/>
    <property type="match status" value="1"/>
</dbReference>
<reference evidence="2 3" key="1">
    <citation type="submission" date="2020-08" db="EMBL/GenBank/DDBJ databases">
        <title>Genomic Encyclopedia of Type Strains, Phase III (KMG-III): the genomes of soil and plant-associated and newly described type strains.</title>
        <authorList>
            <person name="Whitman W."/>
        </authorList>
    </citation>
    <scope>NUCLEOTIDE SEQUENCE [LARGE SCALE GENOMIC DNA]</scope>
    <source>
        <strain evidence="2 3">CECT 8654</strain>
    </source>
</reference>
<keyword evidence="2" id="KW-0378">Hydrolase</keyword>
<dbReference type="Pfam" id="PF03009">
    <property type="entry name" value="GDPD"/>
    <property type="match status" value="1"/>
</dbReference>
<proteinExistence type="predicted"/>
<dbReference type="AlphaFoldDB" id="A0A7W4W516"/>
<evidence type="ECO:0000259" key="1">
    <source>
        <dbReference type="PROSITE" id="PS51704"/>
    </source>
</evidence>
<gene>
    <name evidence="2" type="ORF">FHR99_001838</name>
</gene>
<protein>
    <submittedName>
        <fullName evidence="2">Glycerophosphoryl diester phosphodiesterase</fullName>
        <ecNumber evidence="2">3.1.4.46</ecNumber>
    </submittedName>
</protein>
<dbReference type="PROSITE" id="PS51704">
    <property type="entry name" value="GP_PDE"/>
    <property type="match status" value="1"/>
</dbReference>
<comment type="caution">
    <text evidence="2">The sequence shown here is derived from an EMBL/GenBank/DDBJ whole genome shotgun (WGS) entry which is preliminary data.</text>
</comment>
<dbReference type="SUPFAM" id="SSF51695">
    <property type="entry name" value="PLC-like phosphodiesterases"/>
    <property type="match status" value="1"/>
</dbReference>
<dbReference type="InterPro" id="IPR017946">
    <property type="entry name" value="PLC-like_Pdiesterase_TIM-brl"/>
</dbReference>
<feature type="domain" description="GP-PDE" evidence="1">
    <location>
        <begin position="10"/>
        <end position="247"/>
    </location>
</feature>
<dbReference type="EMBL" id="JACHWY010000002">
    <property type="protein sequence ID" value="MBB3047572.1"/>
    <property type="molecule type" value="Genomic_DNA"/>
</dbReference>